<evidence type="ECO:0000313" key="2">
    <source>
        <dbReference type="EMBL" id="ALO44450.1"/>
    </source>
</evidence>
<dbReference type="PROSITE" id="PS50042">
    <property type="entry name" value="CNMP_BINDING_3"/>
    <property type="match status" value="1"/>
</dbReference>
<dbReference type="EMBL" id="CP013188">
    <property type="protein sequence ID" value="ALO44450.1"/>
    <property type="molecule type" value="Genomic_DNA"/>
</dbReference>
<dbReference type="STRING" id="161398.PP2015_3982"/>
<feature type="domain" description="Cyclic nucleotide-binding" evidence="1">
    <location>
        <begin position="14"/>
        <end position="135"/>
    </location>
</feature>
<sequence>MQAAFTHLEQILKQYAPLSEQTLKRYFSACQYTRIAKGTTLYAIGETPSSFAFIHKGLMRAYLIDEEGNEFNKNFFAEGRFPGSMSALLKNETSFLAIEALEDCDIITIDFKQFRRELFADSELMAFHINYLEQHWLLEKEPKEIGYLQHEAKQRYMMFLDKYEAILSRLPQYHIASYLGITPTQLSRIKKDLNNLSVG</sequence>
<gene>
    <name evidence="2" type="ORF">PP2015_3982</name>
</gene>
<organism evidence="2 3">
    <name type="scientific">Pseudoalteromonas phenolica</name>
    <dbReference type="NCBI Taxonomy" id="161398"/>
    <lineage>
        <taxon>Bacteria</taxon>
        <taxon>Pseudomonadati</taxon>
        <taxon>Pseudomonadota</taxon>
        <taxon>Gammaproteobacteria</taxon>
        <taxon>Alteromonadales</taxon>
        <taxon>Pseudoalteromonadaceae</taxon>
        <taxon>Pseudoalteromonas</taxon>
    </lineage>
</organism>
<name>A0A0S2K8V7_9GAMM</name>
<reference evidence="2 3" key="1">
    <citation type="submission" date="2015-11" db="EMBL/GenBank/DDBJ databases">
        <authorList>
            <person name="Zhang Y."/>
            <person name="Guo Z."/>
        </authorList>
    </citation>
    <scope>NUCLEOTIDE SEQUENCE [LARGE SCALE GENOMIC DNA]</scope>
    <source>
        <strain evidence="2 3">KCTC 12086</strain>
    </source>
</reference>
<dbReference type="SUPFAM" id="SSF51206">
    <property type="entry name" value="cAMP-binding domain-like"/>
    <property type="match status" value="1"/>
</dbReference>
<evidence type="ECO:0000259" key="1">
    <source>
        <dbReference type="PROSITE" id="PS50042"/>
    </source>
</evidence>
<dbReference type="Pfam" id="PF00027">
    <property type="entry name" value="cNMP_binding"/>
    <property type="match status" value="1"/>
</dbReference>
<dbReference type="RefSeq" id="WP_058032305.1">
    <property type="nucleotide sequence ID" value="NZ_CP013188.1"/>
</dbReference>
<dbReference type="InterPro" id="IPR018490">
    <property type="entry name" value="cNMP-bd_dom_sf"/>
</dbReference>
<dbReference type="KEGG" id="pphe:PP2015_3982"/>
<evidence type="ECO:0000313" key="3">
    <source>
        <dbReference type="Proteomes" id="UP000061457"/>
    </source>
</evidence>
<protein>
    <submittedName>
        <fullName evidence="2">Cyclic nucleotide-binding protein</fullName>
    </submittedName>
</protein>
<dbReference type="CDD" id="cd00038">
    <property type="entry name" value="CAP_ED"/>
    <property type="match status" value="1"/>
</dbReference>
<dbReference type="OrthoDB" id="9803111at2"/>
<accession>A0A0S2K8V7</accession>
<dbReference type="SMART" id="SM00100">
    <property type="entry name" value="cNMP"/>
    <property type="match status" value="1"/>
</dbReference>
<dbReference type="Proteomes" id="UP000061457">
    <property type="component" value="Chromosome II"/>
</dbReference>
<proteinExistence type="predicted"/>
<dbReference type="AlphaFoldDB" id="A0A0S2K8V7"/>
<dbReference type="InterPro" id="IPR014710">
    <property type="entry name" value="RmlC-like_jellyroll"/>
</dbReference>
<dbReference type="PATRIC" id="fig|161398.10.peg.4078"/>
<dbReference type="Gene3D" id="2.60.120.10">
    <property type="entry name" value="Jelly Rolls"/>
    <property type="match status" value="1"/>
</dbReference>
<keyword evidence="3" id="KW-1185">Reference proteome</keyword>
<dbReference type="InterPro" id="IPR000595">
    <property type="entry name" value="cNMP-bd_dom"/>
</dbReference>